<dbReference type="OrthoDB" id="784867at2759"/>
<feature type="region of interest" description="Disordered" evidence="1">
    <location>
        <begin position="1"/>
        <end position="20"/>
    </location>
</feature>
<protein>
    <submittedName>
        <fullName evidence="2">Pol protein</fullName>
    </submittedName>
</protein>
<organism evidence="2 3">
    <name type="scientific">Phytophthora palmivora</name>
    <dbReference type="NCBI Taxonomy" id="4796"/>
    <lineage>
        <taxon>Eukaryota</taxon>
        <taxon>Sar</taxon>
        <taxon>Stramenopiles</taxon>
        <taxon>Oomycota</taxon>
        <taxon>Peronosporomycetes</taxon>
        <taxon>Peronosporales</taxon>
        <taxon>Peronosporaceae</taxon>
        <taxon>Phytophthora</taxon>
    </lineage>
</organism>
<dbReference type="EMBL" id="NCKW01017041">
    <property type="protein sequence ID" value="POM59725.1"/>
    <property type="molecule type" value="Genomic_DNA"/>
</dbReference>
<sequence length="78" mass="8816">MVLLKPETSPEDLNSSSGFTKQRATYLGSENIRNPEDPVYPLVNEFLDVVSKHPPSQLWGVRHEIDLVSGTKYCVTRQ</sequence>
<keyword evidence="3" id="KW-1185">Reference proteome</keyword>
<accession>A0A2P4X2E3</accession>
<dbReference type="Proteomes" id="UP000237271">
    <property type="component" value="Unassembled WGS sequence"/>
</dbReference>
<comment type="caution">
    <text evidence="2">The sequence shown here is derived from an EMBL/GenBank/DDBJ whole genome shotgun (WGS) entry which is preliminary data.</text>
</comment>
<evidence type="ECO:0000313" key="2">
    <source>
        <dbReference type="EMBL" id="POM59725.1"/>
    </source>
</evidence>
<proteinExistence type="predicted"/>
<gene>
    <name evidence="2" type="ORF">PHPALM_31499</name>
</gene>
<dbReference type="AlphaFoldDB" id="A0A2P4X2E3"/>
<evidence type="ECO:0000256" key="1">
    <source>
        <dbReference type="SAM" id="MobiDB-lite"/>
    </source>
</evidence>
<evidence type="ECO:0000313" key="3">
    <source>
        <dbReference type="Proteomes" id="UP000237271"/>
    </source>
</evidence>
<reference evidence="2 3" key="1">
    <citation type="journal article" date="2017" name="Genome Biol. Evol.">
        <title>Phytophthora megakarya and P. palmivora, closely related causal agents of cacao black pod rot, underwent increases in genome sizes and gene numbers by different mechanisms.</title>
        <authorList>
            <person name="Ali S.S."/>
            <person name="Shao J."/>
            <person name="Lary D.J."/>
            <person name="Kronmiller B."/>
            <person name="Shen D."/>
            <person name="Strem M.D."/>
            <person name="Amoako-Attah I."/>
            <person name="Akrofi A.Y."/>
            <person name="Begoude B.A."/>
            <person name="Ten Hoopen G.M."/>
            <person name="Coulibaly K."/>
            <person name="Kebe B.I."/>
            <person name="Melnick R.L."/>
            <person name="Guiltinan M.J."/>
            <person name="Tyler B.M."/>
            <person name="Meinhardt L.W."/>
            <person name="Bailey B.A."/>
        </authorList>
    </citation>
    <scope>NUCLEOTIDE SEQUENCE [LARGE SCALE GENOMIC DNA]</scope>
    <source>
        <strain evidence="3">sbr112.9</strain>
    </source>
</reference>
<name>A0A2P4X2E3_9STRA</name>
<feature type="compositionally biased region" description="Polar residues" evidence="1">
    <location>
        <begin position="11"/>
        <end position="20"/>
    </location>
</feature>